<proteinExistence type="predicted"/>
<reference evidence="2" key="1">
    <citation type="journal article" date="2023" name="Mol. Phylogenet. Evol.">
        <title>Genome-scale phylogeny and comparative genomics of the fungal order Sordariales.</title>
        <authorList>
            <person name="Hensen N."/>
            <person name="Bonometti L."/>
            <person name="Westerberg I."/>
            <person name="Brannstrom I.O."/>
            <person name="Guillou S."/>
            <person name="Cros-Aarteil S."/>
            <person name="Calhoun S."/>
            <person name="Haridas S."/>
            <person name="Kuo A."/>
            <person name="Mondo S."/>
            <person name="Pangilinan J."/>
            <person name="Riley R."/>
            <person name="LaButti K."/>
            <person name="Andreopoulos B."/>
            <person name="Lipzen A."/>
            <person name="Chen C."/>
            <person name="Yan M."/>
            <person name="Daum C."/>
            <person name="Ng V."/>
            <person name="Clum A."/>
            <person name="Steindorff A."/>
            <person name="Ohm R.A."/>
            <person name="Martin F."/>
            <person name="Silar P."/>
            <person name="Natvig D.O."/>
            <person name="Lalanne C."/>
            <person name="Gautier V."/>
            <person name="Ament-Velasquez S.L."/>
            <person name="Kruys A."/>
            <person name="Hutchinson M.I."/>
            <person name="Powell A.J."/>
            <person name="Barry K."/>
            <person name="Miller A.N."/>
            <person name="Grigoriev I.V."/>
            <person name="Debuchy R."/>
            <person name="Gladieux P."/>
            <person name="Hiltunen Thoren M."/>
            <person name="Johannesson H."/>
        </authorList>
    </citation>
    <scope>NUCLEOTIDE SEQUENCE</scope>
    <source>
        <strain evidence="2">CBS 560.94</strain>
    </source>
</reference>
<organism evidence="2 3">
    <name type="scientific">Neurospora tetraspora</name>
    <dbReference type="NCBI Taxonomy" id="94610"/>
    <lineage>
        <taxon>Eukaryota</taxon>
        <taxon>Fungi</taxon>
        <taxon>Dikarya</taxon>
        <taxon>Ascomycota</taxon>
        <taxon>Pezizomycotina</taxon>
        <taxon>Sordariomycetes</taxon>
        <taxon>Sordariomycetidae</taxon>
        <taxon>Sordariales</taxon>
        <taxon>Sordariaceae</taxon>
        <taxon>Neurospora</taxon>
    </lineage>
</organism>
<comment type="caution">
    <text evidence="2">The sequence shown here is derived from an EMBL/GenBank/DDBJ whole genome shotgun (WGS) entry which is preliminary data.</text>
</comment>
<dbReference type="RefSeq" id="XP_062676689.1">
    <property type="nucleotide sequence ID" value="XM_062831366.1"/>
</dbReference>
<accession>A0AAE0J052</accession>
<name>A0AAE0J052_9PEZI</name>
<dbReference type="AlphaFoldDB" id="A0AAE0J052"/>
<feature type="compositionally biased region" description="Basic residues" evidence="1">
    <location>
        <begin position="209"/>
        <end position="219"/>
    </location>
</feature>
<dbReference type="GeneID" id="87868520"/>
<evidence type="ECO:0000313" key="2">
    <source>
        <dbReference type="EMBL" id="KAK3334523.1"/>
    </source>
</evidence>
<evidence type="ECO:0000256" key="1">
    <source>
        <dbReference type="SAM" id="MobiDB-lite"/>
    </source>
</evidence>
<dbReference type="EMBL" id="JAUEPP010000010">
    <property type="protein sequence ID" value="KAK3334523.1"/>
    <property type="molecule type" value="Genomic_DNA"/>
</dbReference>
<sequence>MLHTYCTCTRYHALLEPDTCFLRFLTFDLPYPPLIPTALSSKGCIGWPHMFPSFDSCECRVVQSMLIFPILGVRRVSPDSVTSSSSQLQHSISACGPAAKPVLFPSPAYGPVRPQPVNQVNTGADTLHRSTVGDTLASTACLVGNAGNAQHARAMNRERSEMSACPRAPRPLLAAHQSSFGSFRPLPRVREARLGGPWSAPHASPVSGSRRRNRRARPRKAYDIRALTMKDWTGWTQNFQMQVPGN</sequence>
<gene>
    <name evidence="2" type="ORF">B0H65DRAFT_75310</name>
</gene>
<feature type="region of interest" description="Disordered" evidence="1">
    <location>
        <begin position="194"/>
        <end position="220"/>
    </location>
</feature>
<protein>
    <submittedName>
        <fullName evidence="2">Uncharacterized protein</fullName>
    </submittedName>
</protein>
<reference evidence="2" key="2">
    <citation type="submission" date="2023-06" db="EMBL/GenBank/DDBJ databases">
        <authorList>
            <consortium name="Lawrence Berkeley National Laboratory"/>
            <person name="Haridas S."/>
            <person name="Hensen N."/>
            <person name="Bonometti L."/>
            <person name="Westerberg I."/>
            <person name="Brannstrom I.O."/>
            <person name="Guillou S."/>
            <person name="Cros-Aarteil S."/>
            <person name="Calhoun S."/>
            <person name="Kuo A."/>
            <person name="Mondo S."/>
            <person name="Pangilinan J."/>
            <person name="Riley R."/>
            <person name="Labutti K."/>
            <person name="Andreopoulos B."/>
            <person name="Lipzen A."/>
            <person name="Chen C."/>
            <person name="Yanf M."/>
            <person name="Daum C."/>
            <person name="Ng V."/>
            <person name="Clum A."/>
            <person name="Steindorff A."/>
            <person name="Ohm R."/>
            <person name="Martin F."/>
            <person name="Silar P."/>
            <person name="Natvig D."/>
            <person name="Lalanne C."/>
            <person name="Gautier V."/>
            <person name="Ament-Velasquez S.L."/>
            <person name="Kruys A."/>
            <person name="Hutchinson M.I."/>
            <person name="Powell A.J."/>
            <person name="Barry K."/>
            <person name="Miller A.N."/>
            <person name="Grigoriev I.V."/>
            <person name="Debuchy R."/>
            <person name="Gladieux P."/>
            <person name="Thoren M.H."/>
            <person name="Johannesson H."/>
        </authorList>
    </citation>
    <scope>NUCLEOTIDE SEQUENCE</scope>
    <source>
        <strain evidence="2">CBS 560.94</strain>
    </source>
</reference>
<keyword evidence="3" id="KW-1185">Reference proteome</keyword>
<evidence type="ECO:0000313" key="3">
    <source>
        <dbReference type="Proteomes" id="UP001278500"/>
    </source>
</evidence>
<dbReference type="Proteomes" id="UP001278500">
    <property type="component" value="Unassembled WGS sequence"/>
</dbReference>